<dbReference type="InterPro" id="IPR002073">
    <property type="entry name" value="PDEase_catalytic_dom"/>
</dbReference>
<evidence type="ECO:0000256" key="7">
    <source>
        <dbReference type="PIRSR" id="PIRSR623088-1"/>
    </source>
</evidence>
<evidence type="ECO:0000313" key="14">
    <source>
        <dbReference type="Proteomes" id="UP000694427"/>
    </source>
</evidence>
<dbReference type="FunFam" id="1.10.1300.10:FF:000001">
    <property type="entry name" value="Phosphodiesterase"/>
    <property type="match status" value="1"/>
</dbReference>
<dbReference type="InterPro" id="IPR040844">
    <property type="entry name" value="PDE4_UCR"/>
</dbReference>
<dbReference type="InterPro" id="IPR023088">
    <property type="entry name" value="PDEase"/>
</dbReference>
<protein>
    <recommendedName>
        <fullName evidence="10">Phosphodiesterase</fullName>
        <ecNumber evidence="10">3.1.4.-</ecNumber>
    </recommendedName>
</protein>
<reference evidence="13" key="1">
    <citation type="submission" date="2025-08" db="UniProtKB">
        <authorList>
            <consortium name="Ensembl"/>
        </authorList>
    </citation>
    <scope>IDENTIFICATION</scope>
</reference>
<sequence>MSSNELSAPELDPCIRTFKEHMHLELEPPRLGAGNKRITSPKISPRSSPRLFRKLMVNKGGRHRRRFTVAHTCFDVENGPSASCSPLDPQASPGSGLVLHANFPSHNQRRESFLYRSDSDYDLSPKSMSRNSSIFFDISPRMKDSLAGCAGVAVQQDFHGAPLSVCLCPDESYQKLAVETMEELDWCLDQLETIQTYRSVSDMASNKFKRMLNRELTHLSEMSRSGNQVSEFISNTFLDKQNEVEIPSPTPKSREKKKKQLMTQISGVKKVSHGPSLNCGIARFGVKTDKEDLLSKELEDLNKWGLNIFTVSEYSHNRPLTCIMYAIFQERDLLKTFKIPSDTFVTYMMTLEDHYHQDVAYHNSLHAADVAQSTHILLSTPALDAVFTDLEILAAIFAAAIHDVDHPGVSNQFLINTNSELALMYNDESVLENHHLAVGFKLLQEDNCDIFQNLTKKQRQSLRKMVIDMVLATDMSKHMSLLADLKTMVETKKVTSSGVLLLDNYTDRIQVLRNMVHCADLSNPTKSLELYRQWTDRIMDEFFHQGDRERERGMEISPMCDKHTASVEKSQVGFIDYIVHPLWETWADLVHPDAQDILDTLEDNRNWYQSMIPQSPSPPFYQPDKEGNGGGSGPDKFQFELTLEEEDSEGTEKDEQSQGDEEEEVEEEDRGEEMESTTHIQIVTEDASPIDT</sequence>
<dbReference type="Gene3D" id="1.10.1300.10">
    <property type="entry name" value="3'5'-cyclic nucleotide phosphodiesterase, catalytic domain"/>
    <property type="match status" value="1"/>
</dbReference>
<comment type="cofactor">
    <cofactor evidence="10">
        <name>a divalent metal cation</name>
        <dbReference type="ChEBI" id="CHEBI:60240"/>
    </cofactor>
    <text evidence="10">Binds 2 divalent metal cations per subunit. Site 1 may preferentially bind zinc ions, while site 2 has a preference for magnesium and/or manganese ions.</text>
</comment>
<dbReference type="GO" id="GO:0006198">
    <property type="term" value="P:cAMP catabolic process"/>
    <property type="evidence" value="ECO:0007669"/>
    <property type="project" value="UniProtKB-UniPathway"/>
</dbReference>
<dbReference type="PROSITE" id="PS51845">
    <property type="entry name" value="PDEASE_I_2"/>
    <property type="match status" value="1"/>
</dbReference>
<dbReference type="GO" id="GO:0004115">
    <property type="term" value="F:3',5'-cyclic-AMP phosphodiesterase activity"/>
    <property type="evidence" value="ECO:0007669"/>
    <property type="project" value="UniProtKB-EC"/>
</dbReference>
<organism evidence="13 14">
    <name type="scientific">Cyprinus carpio</name>
    <name type="common">Common carp</name>
    <dbReference type="NCBI Taxonomy" id="7962"/>
    <lineage>
        <taxon>Eukaryota</taxon>
        <taxon>Metazoa</taxon>
        <taxon>Chordata</taxon>
        <taxon>Craniata</taxon>
        <taxon>Vertebrata</taxon>
        <taxon>Euteleostomi</taxon>
        <taxon>Actinopterygii</taxon>
        <taxon>Neopterygii</taxon>
        <taxon>Teleostei</taxon>
        <taxon>Ostariophysi</taxon>
        <taxon>Cypriniformes</taxon>
        <taxon>Cyprinidae</taxon>
        <taxon>Cyprininae</taxon>
        <taxon>Cyprinus</taxon>
    </lineage>
</organism>
<dbReference type="PANTHER" id="PTHR11347">
    <property type="entry name" value="CYCLIC NUCLEOTIDE PHOSPHODIESTERASE"/>
    <property type="match status" value="1"/>
</dbReference>
<comment type="catalytic activity">
    <reaction evidence="6">
        <text>3',5'-cyclic AMP + H2O = AMP + H(+)</text>
        <dbReference type="Rhea" id="RHEA:25277"/>
        <dbReference type="ChEBI" id="CHEBI:15377"/>
        <dbReference type="ChEBI" id="CHEBI:15378"/>
        <dbReference type="ChEBI" id="CHEBI:58165"/>
        <dbReference type="ChEBI" id="CHEBI:456215"/>
        <dbReference type="EC" id="3.1.4.53"/>
    </reaction>
    <physiologicalReaction direction="left-to-right" evidence="6">
        <dbReference type="Rhea" id="RHEA:25278"/>
    </physiologicalReaction>
</comment>
<dbReference type="SUPFAM" id="SSF109604">
    <property type="entry name" value="HD-domain/PDEase-like"/>
    <property type="match status" value="1"/>
</dbReference>
<feature type="binding site" evidence="9">
    <location>
        <position position="520"/>
    </location>
    <ligand>
        <name>Zn(2+)</name>
        <dbReference type="ChEBI" id="CHEBI:29105"/>
        <label>1</label>
    </ligand>
</feature>
<evidence type="ECO:0000256" key="2">
    <source>
        <dbReference type="ARBA" id="ARBA00009517"/>
    </source>
</evidence>
<dbReference type="InterPro" id="IPR003607">
    <property type="entry name" value="HD/PDEase_dom"/>
</dbReference>
<feature type="binding site" evidence="9">
    <location>
        <position position="403"/>
    </location>
    <ligand>
        <name>Zn(2+)</name>
        <dbReference type="ChEBI" id="CHEBI:29105"/>
        <label>1</label>
    </ligand>
</feature>
<feature type="binding site" evidence="8">
    <location>
        <position position="571"/>
    </location>
    <ligand>
        <name>AMP</name>
        <dbReference type="ChEBI" id="CHEBI:456215"/>
    </ligand>
</feature>
<accession>A0A8C1KSL6</accession>
<feature type="binding site" evidence="9">
    <location>
        <position position="403"/>
    </location>
    <ligand>
        <name>Zn(2+)</name>
        <dbReference type="ChEBI" id="CHEBI:29105"/>
        <label>2</label>
    </ligand>
</feature>
<evidence type="ECO:0000256" key="1">
    <source>
        <dbReference type="ARBA" id="ARBA00004703"/>
    </source>
</evidence>
<dbReference type="EC" id="3.1.4.-" evidence="10"/>
<dbReference type="GO" id="GO:0046872">
    <property type="term" value="F:metal ion binding"/>
    <property type="evidence" value="ECO:0007669"/>
    <property type="project" value="UniProtKB-KW"/>
</dbReference>
<dbReference type="AlphaFoldDB" id="A0A8C1KSL6"/>
<dbReference type="GO" id="GO:0007165">
    <property type="term" value="P:signal transduction"/>
    <property type="evidence" value="ECO:0007669"/>
    <property type="project" value="InterPro"/>
</dbReference>
<comment type="pathway">
    <text evidence="1">Purine metabolism; 3',5'-cyclic AMP degradation; AMP from 3',5'-cyclic AMP: step 1/1.</text>
</comment>
<feature type="binding site" evidence="8">
    <location>
        <position position="520"/>
    </location>
    <ligand>
        <name>AMP</name>
        <dbReference type="ChEBI" id="CHEBI:456215"/>
    </ligand>
</feature>
<keyword evidence="4 10" id="KW-0378">Hydrolase</keyword>
<dbReference type="PROSITE" id="PS00126">
    <property type="entry name" value="PDEASE_I_1"/>
    <property type="match status" value="1"/>
</dbReference>
<dbReference type="InterPro" id="IPR023174">
    <property type="entry name" value="PDEase_CS"/>
</dbReference>
<evidence type="ECO:0000256" key="9">
    <source>
        <dbReference type="PIRSR" id="PIRSR623088-3"/>
    </source>
</evidence>
<dbReference type="CDD" id="cd00077">
    <property type="entry name" value="HDc"/>
    <property type="match status" value="1"/>
</dbReference>
<dbReference type="Ensembl" id="ENSCCRT00010056466.1">
    <property type="protein sequence ID" value="ENSCCRP00010051527.1"/>
    <property type="gene ID" value="ENSCCRG00010018425.1"/>
</dbReference>
<feature type="binding site" evidence="9">
    <location>
        <position position="402"/>
    </location>
    <ligand>
        <name>Zn(2+)</name>
        <dbReference type="ChEBI" id="CHEBI:29105"/>
        <label>1</label>
    </ligand>
</feature>
<evidence type="ECO:0000256" key="5">
    <source>
        <dbReference type="ARBA" id="ARBA00023149"/>
    </source>
</evidence>
<evidence type="ECO:0000256" key="11">
    <source>
        <dbReference type="SAM" id="MobiDB-lite"/>
    </source>
</evidence>
<reference evidence="13" key="2">
    <citation type="submission" date="2025-09" db="UniProtKB">
        <authorList>
            <consortium name="Ensembl"/>
        </authorList>
    </citation>
    <scope>IDENTIFICATION</scope>
</reference>
<feature type="domain" description="PDEase" evidence="12">
    <location>
        <begin position="286"/>
        <end position="615"/>
    </location>
</feature>
<dbReference type="Pfam" id="PF00233">
    <property type="entry name" value="PDEase_I"/>
    <property type="match status" value="1"/>
</dbReference>
<evidence type="ECO:0000313" key="13">
    <source>
        <dbReference type="Ensembl" id="ENSCCRP00010051527.1"/>
    </source>
</evidence>
<feature type="region of interest" description="Disordered" evidence="11">
    <location>
        <begin position="609"/>
        <end position="692"/>
    </location>
</feature>
<evidence type="ECO:0000256" key="6">
    <source>
        <dbReference type="ARBA" id="ARBA00033681"/>
    </source>
</evidence>
<dbReference type="UniPathway" id="UPA00762">
    <property type="reaction ID" value="UER00747"/>
</dbReference>
<feature type="active site" description="Proton donor" evidence="7">
    <location>
        <position position="362"/>
    </location>
</feature>
<evidence type="ECO:0000256" key="4">
    <source>
        <dbReference type="ARBA" id="ARBA00022801"/>
    </source>
</evidence>
<evidence type="ECO:0000259" key="12">
    <source>
        <dbReference type="PROSITE" id="PS51845"/>
    </source>
</evidence>
<evidence type="ECO:0000256" key="8">
    <source>
        <dbReference type="PIRSR" id="PIRSR623088-2"/>
    </source>
</evidence>
<keyword evidence="5" id="KW-0114">cAMP</keyword>
<dbReference type="InterPro" id="IPR036971">
    <property type="entry name" value="PDEase_catalytic_dom_sf"/>
</dbReference>
<dbReference type="PRINTS" id="PR00387">
    <property type="entry name" value="PDIESTERASE1"/>
</dbReference>
<name>A0A8C1KSL6_CYPCA</name>
<dbReference type="Pfam" id="PF18100">
    <property type="entry name" value="PDE4_UCR"/>
    <property type="match status" value="1"/>
</dbReference>
<feature type="binding site" evidence="8">
    <location>
        <position position="403"/>
    </location>
    <ligand>
        <name>AMP</name>
        <dbReference type="ChEBI" id="CHEBI:456215"/>
    </ligand>
</feature>
<dbReference type="SMART" id="SM00471">
    <property type="entry name" value="HDc"/>
    <property type="match status" value="1"/>
</dbReference>
<evidence type="ECO:0000256" key="10">
    <source>
        <dbReference type="RuleBase" id="RU363067"/>
    </source>
</evidence>
<keyword evidence="14" id="KW-1185">Reference proteome</keyword>
<keyword evidence="3 9" id="KW-0479">Metal-binding</keyword>
<feature type="binding site" evidence="9">
    <location>
        <position position="366"/>
    </location>
    <ligand>
        <name>Zn(2+)</name>
        <dbReference type="ChEBI" id="CHEBI:29105"/>
        <label>1</label>
    </ligand>
</feature>
<evidence type="ECO:0000256" key="3">
    <source>
        <dbReference type="ARBA" id="ARBA00022723"/>
    </source>
</evidence>
<feature type="compositionally biased region" description="Acidic residues" evidence="11">
    <location>
        <begin position="657"/>
        <end position="675"/>
    </location>
</feature>
<comment type="similarity">
    <text evidence="2">Belongs to the cyclic nucleotide phosphodiesterase family. PDE4 subfamily.</text>
</comment>
<dbReference type="Proteomes" id="UP000694427">
    <property type="component" value="Unplaced"/>
</dbReference>
<proteinExistence type="inferred from homology"/>
<feature type="binding site" evidence="8">
    <location>
        <begin position="362"/>
        <end position="366"/>
    </location>
    <ligand>
        <name>AMP</name>
        <dbReference type="ChEBI" id="CHEBI:456215"/>
    </ligand>
</feature>